<evidence type="ECO:0000313" key="3">
    <source>
        <dbReference type="EMBL" id="QDH21542.1"/>
    </source>
</evidence>
<evidence type="ECO:0000256" key="1">
    <source>
        <dbReference type="SAM" id="SignalP"/>
    </source>
</evidence>
<keyword evidence="1" id="KW-0732">Signal</keyword>
<feature type="chain" id="PRO_5021427666" evidence="1">
    <location>
        <begin position="31"/>
        <end position="894"/>
    </location>
</feature>
<evidence type="ECO:0000259" key="2">
    <source>
        <dbReference type="Pfam" id="PF07833"/>
    </source>
</evidence>
<evidence type="ECO:0000313" key="4">
    <source>
        <dbReference type="Proteomes" id="UP000316968"/>
    </source>
</evidence>
<protein>
    <submittedName>
        <fullName evidence="3">Copper amine oxidase N-terminal domain-containing protein</fullName>
    </submittedName>
</protein>
<dbReference type="Proteomes" id="UP000316968">
    <property type="component" value="Chromosome"/>
</dbReference>
<dbReference type="InterPro" id="IPR036582">
    <property type="entry name" value="Mao_N_sf"/>
</dbReference>
<name>A0A4Y6UV05_SACBS</name>
<dbReference type="EMBL" id="CP041217">
    <property type="protein sequence ID" value="QDH21542.1"/>
    <property type="molecule type" value="Genomic_DNA"/>
</dbReference>
<dbReference type="InterPro" id="IPR012854">
    <property type="entry name" value="Cu_amine_oxidase-like_N"/>
</dbReference>
<feature type="signal peptide" evidence="1">
    <location>
        <begin position="1"/>
        <end position="30"/>
    </location>
</feature>
<dbReference type="Gene3D" id="3.30.457.10">
    <property type="entry name" value="Copper amine oxidase-like, N-terminal domain"/>
    <property type="match status" value="1"/>
</dbReference>
<gene>
    <name evidence="3" type="ORF">FFV09_12235</name>
</gene>
<accession>A0A4Y6UV05</accession>
<keyword evidence="4" id="KW-1185">Reference proteome</keyword>
<dbReference type="AlphaFoldDB" id="A0A4Y6UV05"/>
<dbReference type="Pfam" id="PF07833">
    <property type="entry name" value="Cu_amine_oxidN1"/>
    <property type="match status" value="1"/>
</dbReference>
<proteinExistence type="predicted"/>
<reference evidence="3 4" key="1">
    <citation type="submission" date="2019-06" db="EMBL/GenBank/DDBJ databases">
        <title>Saccharibacillus brassicae sp. nov., an endophytic bacterium isolated from Chinese cabbage seeds (Brassica pekinensis).</title>
        <authorList>
            <person name="Jiang L."/>
            <person name="Lee J."/>
            <person name="Kim S.W."/>
        </authorList>
    </citation>
    <scope>NUCLEOTIDE SEQUENCE [LARGE SCALE GENOMIC DNA]</scope>
    <source>
        <strain evidence="4">KCTC 43072 / ATSA2</strain>
    </source>
</reference>
<dbReference type="OrthoDB" id="2663921at2"/>
<feature type="domain" description="Copper amine oxidase-like N-terminal" evidence="2">
    <location>
        <begin position="38"/>
        <end position="144"/>
    </location>
</feature>
<organism evidence="3 4">
    <name type="scientific">Saccharibacillus brassicae</name>
    <dbReference type="NCBI Taxonomy" id="2583377"/>
    <lineage>
        <taxon>Bacteria</taxon>
        <taxon>Bacillati</taxon>
        <taxon>Bacillota</taxon>
        <taxon>Bacilli</taxon>
        <taxon>Bacillales</taxon>
        <taxon>Paenibacillaceae</taxon>
        <taxon>Saccharibacillus</taxon>
    </lineage>
</organism>
<dbReference type="SUPFAM" id="SSF55383">
    <property type="entry name" value="Copper amine oxidase, domain N"/>
    <property type="match status" value="1"/>
</dbReference>
<dbReference type="KEGG" id="saca:FFV09_12235"/>
<sequence length="894" mass="91104">MTMNKKKKISAALLAGALLMPAALPHPADAATNIKIFIDGVELKSAQPPIAQGSRTLAPLRSIFQGLNAQVNWNQKTQTITAYKGSNTIVLKIGSKAATVNGRSVTLDVPAKAIKGNTVVPLRFIGESLGQDVRWNAASQSVIITTTAELTAPSSVTARSLGQYGDGRDLQVSFTKSADEAYVDHYRLFVVKSGTPFTAAQAKSAANNYTTVLPTGANQNVTLTSRTTDSTGETLKAGQAYQVYAAAIGNNYAGGQVELSSASSAVTLSGGTAVGTATAVKAADVGDYRDGRDLTVSFAKAQDETGLSGYRVFVVRTSDAASFNLAAANAVPAQNYTTVAKGPASPSVTLTAQSRDTAGNPLQNGVPYTTFVMGVSASNTAANNTLSGGSASVTLATSGSDVSASNVALSDVSDYGDGRDLRVAFDRAANEANVSQYRVMVVKDAKAASFNINSANATTSANYTAINKTGGNLAQTLNASARDSDGDAIRNGTAYRVFVLTVGSGTSTSTNVLSGVSQPITLGGNNVGTALTPSLSDSGNSGDGRDLLVTFGRASDESSISEYRVLVVKSASASNFNLASAVSVPAANYTVLPRTGSNQSTFLNAATRDVNGEPIRNGVAYRVLVLSVGSGASNSSANFALSGASNAVTLSNGSAVAGATNVAAAVNSSTGNASDVEVTFNRSANEADVNEYRILAVPSNQSGSYNLANANAATSYTPVATTGTGPIRQALNAGSRDVNGGVISNNGSYRFFVLTVSKTGANVLSDRSNEVSLSEAGVPAATNVRTSASGPAVTVSFTPPTNAAGTAYYNVMLVPTTSAANFTVGQANAVPASSAKYSSGGNVTFTVNADRDAFNNPLQAGVQYRAFVLSVADGVRATGNALSENVNNDFSLTN</sequence>